<evidence type="ECO:0000259" key="14">
    <source>
        <dbReference type="PROSITE" id="PS50113"/>
    </source>
</evidence>
<proteinExistence type="predicted"/>
<keyword evidence="3 9" id="KW-0597">Phosphoprotein</keyword>
<dbReference type="InterPro" id="IPR001789">
    <property type="entry name" value="Sig_transdc_resp-reg_receiver"/>
</dbReference>
<dbReference type="InterPro" id="IPR003018">
    <property type="entry name" value="GAF"/>
</dbReference>
<evidence type="ECO:0000256" key="10">
    <source>
        <dbReference type="SAM" id="Coils"/>
    </source>
</evidence>
<evidence type="ECO:0000256" key="6">
    <source>
        <dbReference type="ARBA" id="ARBA00022777"/>
    </source>
</evidence>
<keyword evidence="6" id="KW-0418">Kinase</keyword>
<dbReference type="PANTHER" id="PTHR43065:SF42">
    <property type="entry name" value="TWO-COMPONENT SENSOR PPRA"/>
    <property type="match status" value="1"/>
</dbReference>
<dbReference type="InterPro" id="IPR001610">
    <property type="entry name" value="PAC"/>
</dbReference>
<dbReference type="Pfam" id="PF08447">
    <property type="entry name" value="PAS_3"/>
    <property type="match status" value="2"/>
</dbReference>
<dbReference type="SUPFAM" id="SSF52172">
    <property type="entry name" value="CheY-like"/>
    <property type="match status" value="1"/>
</dbReference>
<dbReference type="PROSITE" id="PS50110">
    <property type="entry name" value="RESPONSE_REGULATORY"/>
    <property type="match status" value="1"/>
</dbReference>
<evidence type="ECO:0000313" key="15">
    <source>
        <dbReference type="EMBL" id="MFC3124182.1"/>
    </source>
</evidence>
<dbReference type="Gene3D" id="1.10.287.130">
    <property type="match status" value="1"/>
</dbReference>
<dbReference type="Gene3D" id="3.30.450.40">
    <property type="match status" value="1"/>
</dbReference>
<dbReference type="InterPro" id="IPR013767">
    <property type="entry name" value="PAS_fold"/>
</dbReference>
<dbReference type="EC" id="2.7.13.3" evidence="2"/>
<evidence type="ECO:0000256" key="3">
    <source>
        <dbReference type="ARBA" id="ARBA00022553"/>
    </source>
</evidence>
<dbReference type="SUPFAM" id="SSF47384">
    <property type="entry name" value="Homodimeric domain of signal transducing histidine kinase"/>
    <property type="match status" value="1"/>
</dbReference>
<dbReference type="InterPro" id="IPR013655">
    <property type="entry name" value="PAS_fold_3"/>
</dbReference>
<feature type="modified residue" description="4-aspartylphosphate" evidence="9">
    <location>
        <position position="917"/>
    </location>
</feature>
<dbReference type="InterPro" id="IPR036097">
    <property type="entry name" value="HisK_dim/P_sf"/>
</dbReference>
<protein>
    <recommendedName>
        <fullName evidence="2">histidine kinase</fullName>
        <ecNumber evidence="2">2.7.13.3</ecNumber>
    </recommendedName>
</protein>
<organism evidence="15 16">
    <name type="scientific">Teichococcus globiformis</name>
    <dbReference type="NCBI Taxonomy" id="2307229"/>
    <lineage>
        <taxon>Bacteria</taxon>
        <taxon>Pseudomonadati</taxon>
        <taxon>Pseudomonadota</taxon>
        <taxon>Alphaproteobacteria</taxon>
        <taxon>Acetobacterales</taxon>
        <taxon>Roseomonadaceae</taxon>
        <taxon>Roseomonas</taxon>
    </lineage>
</organism>
<reference evidence="16" key="1">
    <citation type="journal article" date="2019" name="Int. J. Syst. Evol. Microbiol.">
        <title>The Global Catalogue of Microorganisms (GCM) 10K type strain sequencing project: providing services to taxonomists for standard genome sequencing and annotation.</title>
        <authorList>
            <consortium name="The Broad Institute Genomics Platform"/>
            <consortium name="The Broad Institute Genome Sequencing Center for Infectious Disease"/>
            <person name="Wu L."/>
            <person name="Ma J."/>
        </authorList>
    </citation>
    <scope>NUCLEOTIDE SEQUENCE [LARGE SCALE GENOMIC DNA]</scope>
    <source>
        <strain evidence="16">KCTC 52094</strain>
    </source>
</reference>
<dbReference type="SMART" id="SM00086">
    <property type="entry name" value="PAC"/>
    <property type="match status" value="3"/>
</dbReference>
<dbReference type="CDD" id="cd18161">
    <property type="entry name" value="REC_hyHK_blue-like"/>
    <property type="match status" value="1"/>
</dbReference>
<dbReference type="SUPFAM" id="SSF55874">
    <property type="entry name" value="ATPase domain of HSP90 chaperone/DNA topoisomerase II/histidine kinase"/>
    <property type="match status" value="1"/>
</dbReference>
<dbReference type="Pfam" id="PF00512">
    <property type="entry name" value="HisKA"/>
    <property type="match status" value="1"/>
</dbReference>
<dbReference type="InterPro" id="IPR035965">
    <property type="entry name" value="PAS-like_dom_sf"/>
</dbReference>
<dbReference type="Pfam" id="PF02518">
    <property type="entry name" value="HATPase_c"/>
    <property type="match status" value="1"/>
</dbReference>
<dbReference type="SMART" id="SM00388">
    <property type="entry name" value="HisKA"/>
    <property type="match status" value="1"/>
</dbReference>
<evidence type="ECO:0000256" key="9">
    <source>
        <dbReference type="PROSITE-ProRule" id="PRU00169"/>
    </source>
</evidence>
<dbReference type="PROSITE" id="PS50109">
    <property type="entry name" value="HIS_KIN"/>
    <property type="match status" value="1"/>
</dbReference>
<evidence type="ECO:0000259" key="13">
    <source>
        <dbReference type="PROSITE" id="PS50112"/>
    </source>
</evidence>
<keyword evidence="7" id="KW-0067">ATP-binding</keyword>
<keyword evidence="8" id="KW-0902">Two-component regulatory system</keyword>
<dbReference type="SMART" id="SM00387">
    <property type="entry name" value="HATPase_c"/>
    <property type="match status" value="1"/>
</dbReference>
<dbReference type="PANTHER" id="PTHR43065">
    <property type="entry name" value="SENSOR HISTIDINE KINASE"/>
    <property type="match status" value="1"/>
</dbReference>
<dbReference type="InterPro" id="IPR003594">
    <property type="entry name" value="HATPase_dom"/>
</dbReference>
<evidence type="ECO:0000256" key="7">
    <source>
        <dbReference type="ARBA" id="ARBA00022840"/>
    </source>
</evidence>
<dbReference type="Gene3D" id="3.40.50.2300">
    <property type="match status" value="1"/>
</dbReference>
<dbReference type="NCBIfam" id="TIGR00229">
    <property type="entry name" value="sensory_box"/>
    <property type="match status" value="3"/>
</dbReference>
<comment type="caution">
    <text evidence="15">The sequence shown here is derived from an EMBL/GenBank/DDBJ whole genome shotgun (WGS) entry which is preliminary data.</text>
</comment>
<dbReference type="SMART" id="SM00448">
    <property type="entry name" value="REC"/>
    <property type="match status" value="1"/>
</dbReference>
<dbReference type="InterPro" id="IPR011006">
    <property type="entry name" value="CheY-like_superfamily"/>
</dbReference>
<feature type="domain" description="PAC" evidence="14">
    <location>
        <begin position="256"/>
        <end position="308"/>
    </location>
</feature>
<keyword evidence="10" id="KW-0175">Coiled coil</keyword>
<accession>A0ABV7G1K3</accession>
<keyword evidence="5" id="KW-0547">Nucleotide-binding</keyword>
<evidence type="ECO:0000256" key="5">
    <source>
        <dbReference type="ARBA" id="ARBA00022741"/>
    </source>
</evidence>
<dbReference type="PROSITE" id="PS50112">
    <property type="entry name" value="PAS"/>
    <property type="match status" value="2"/>
</dbReference>
<dbReference type="SUPFAM" id="SSF55781">
    <property type="entry name" value="GAF domain-like"/>
    <property type="match status" value="1"/>
</dbReference>
<feature type="coiled-coil region" evidence="10">
    <location>
        <begin position="561"/>
        <end position="611"/>
    </location>
</feature>
<dbReference type="RefSeq" id="WP_379594497.1">
    <property type="nucleotide sequence ID" value="NZ_JBHRTN010000004.1"/>
</dbReference>
<evidence type="ECO:0000256" key="2">
    <source>
        <dbReference type="ARBA" id="ARBA00012438"/>
    </source>
</evidence>
<comment type="catalytic activity">
    <reaction evidence="1">
        <text>ATP + protein L-histidine = ADP + protein N-phospho-L-histidine.</text>
        <dbReference type="EC" id="2.7.13.3"/>
    </reaction>
</comment>
<dbReference type="CDD" id="cd00082">
    <property type="entry name" value="HisKA"/>
    <property type="match status" value="1"/>
</dbReference>
<dbReference type="Pfam" id="PF00072">
    <property type="entry name" value="Response_reg"/>
    <property type="match status" value="1"/>
</dbReference>
<dbReference type="SMART" id="SM00091">
    <property type="entry name" value="PAS"/>
    <property type="match status" value="2"/>
</dbReference>
<dbReference type="Gene3D" id="3.30.450.20">
    <property type="entry name" value="PAS domain"/>
    <property type="match status" value="3"/>
</dbReference>
<keyword evidence="4" id="KW-0808">Transferase</keyword>
<dbReference type="Gene3D" id="2.10.70.100">
    <property type="match status" value="1"/>
</dbReference>
<evidence type="ECO:0000256" key="4">
    <source>
        <dbReference type="ARBA" id="ARBA00022679"/>
    </source>
</evidence>
<evidence type="ECO:0000313" key="16">
    <source>
        <dbReference type="Proteomes" id="UP001595593"/>
    </source>
</evidence>
<dbReference type="SMART" id="SM00065">
    <property type="entry name" value="GAF"/>
    <property type="match status" value="1"/>
</dbReference>
<dbReference type="InterPro" id="IPR029016">
    <property type="entry name" value="GAF-like_dom_sf"/>
</dbReference>
<dbReference type="InterPro" id="IPR000014">
    <property type="entry name" value="PAS"/>
</dbReference>
<dbReference type="EMBL" id="JBHRTN010000004">
    <property type="protein sequence ID" value="MFC3124182.1"/>
    <property type="molecule type" value="Genomic_DNA"/>
</dbReference>
<dbReference type="Pfam" id="PF00989">
    <property type="entry name" value="PAS"/>
    <property type="match status" value="1"/>
</dbReference>
<feature type="domain" description="PAC" evidence="14">
    <location>
        <begin position="523"/>
        <end position="575"/>
    </location>
</feature>
<dbReference type="InterPro" id="IPR005467">
    <property type="entry name" value="His_kinase_dom"/>
</dbReference>
<dbReference type="Gene3D" id="3.30.565.10">
    <property type="entry name" value="Histidine kinase-like ATPase, C-terminal domain"/>
    <property type="match status" value="1"/>
</dbReference>
<dbReference type="Proteomes" id="UP001595593">
    <property type="component" value="Unassembled WGS sequence"/>
</dbReference>
<dbReference type="CDD" id="cd16919">
    <property type="entry name" value="HATPase_CckA-like"/>
    <property type="match status" value="1"/>
</dbReference>
<feature type="domain" description="PAS" evidence="13">
    <location>
        <begin position="309"/>
        <end position="381"/>
    </location>
</feature>
<keyword evidence="16" id="KW-1185">Reference proteome</keyword>
<feature type="domain" description="Response regulatory" evidence="12">
    <location>
        <begin position="867"/>
        <end position="983"/>
    </location>
</feature>
<dbReference type="PRINTS" id="PR00344">
    <property type="entry name" value="BCTRLSENSOR"/>
</dbReference>
<gene>
    <name evidence="15" type="ORF">ACFOD4_03845</name>
</gene>
<dbReference type="InterPro" id="IPR004358">
    <property type="entry name" value="Sig_transdc_His_kin-like_C"/>
</dbReference>
<feature type="domain" description="Histidine kinase" evidence="11">
    <location>
        <begin position="620"/>
        <end position="844"/>
    </location>
</feature>
<dbReference type="CDD" id="cd00130">
    <property type="entry name" value="PAS"/>
    <property type="match status" value="3"/>
</dbReference>
<dbReference type="SUPFAM" id="SSF55785">
    <property type="entry name" value="PYP-like sensor domain (PAS domain)"/>
    <property type="match status" value="3"/>
</dbReference>
<dbReference type="PROSITE" id="PS50113">
    <property type="entry name" value="PAC"/>
    <property type="match status" value="3"/>
</dbReference>
<name>A0ABV7G1K3_9PROT</name>
<sequence>MDVAHQGPDWTEADRLAALNLYQVLDTPREQDFDDLVRMASGLLDAPIAAVSLIDAGRQWFKAEVGLGVREMPLDNAICAELLLSEGELVIPDLLEDRRFACNPLVNAGPGLRFYAGEVLRTAEGLPLGTLCVLDTRPRPQGLTDVQRFALRTLARQVMSQLELRRTVAERDKALAAQRGDATRHRQIVDSPTDFAIVATDLQGRVTRWNSGAENILGWTEDEMLGQTTERFFTPEDRATDRIGVEMRIALESGRANDERWHLHKDNTRFWASGVMTPLRNEAGEPTGFVKVLRDRTEQHAAGAALDALAERHRLVSQATNDAVWDWDQRTNSVSWNEALEAAYGWKSGQVDPTGDWWIAQIHPEDRARIHDAIHAVIDGIGEHWTGEYRFRRSDGRYAEVLDRGYVIRDEKGRPVRMIGAMLDLTRTRMVESALQASEALAQENIQRVQLALAAGAIIGTWNWELPTDRFTVDEASAYTFGLDPALGRVGLGLEQVVATVHPDDKPGLAAAINEVIARGGSFAHRYRVRRADGRFYWIEANGRVNHAPDGKPLNFLGVVLDVEERRAMEAERDRVTAELRALTDTLEQQVMERTAELLRAEEQLRQAQKMEAVGQLTGGIAHDFNNLLTGITGALELLGTRIAQGRFKELDGYVAAADGAAKRAAALTHRLLAFSRQQTLDPRPTDVNRLIAGMEELIRRTIGPSVTLEVVGATGLWPTLVDPNQLENALLNLAINARDAMPRGGRLTVETANTWLDARVARERDMVPGQYVIVSVTDTGTGMPPDVIARAFDPFFTTKPLGQGTGLGLSMIYGFTRQSGGQVRIYSEVGDGTTMRLYLPRHVGEADATEDMPTLARSPRAETGQTVLVVDDEPTIRMLVTEVLENLGYAAVEAGDGASGLGILRSGARIDLLVTDVGLPNGMNGRQMADAARAFRPDLKVLFITGYAENAVVGNGQLEPGMHVMTKPFALEALASRIRELISGPPVQTAAKGAR</sequence>
<evidence type="ECO:0000259" key="11">
    <source>
        <dbReference type="PROSITE" id="PS50109"/>
    </source>
</evidence>
<dbReference type="InterPro" id="IPR000700">
    <property type="entry name" value="PAS-assoc_C"/>
</dbReference>
<dbReference type="InterPro" id="IPR003661">
    <property type="entry name" value="HisK_dim/P_dom"/>
</dbReference>
<dbReference type="InterPro" id="IPR036890">
    <property type="entry name" value="HATPase_C_sf"/>
</dbReference>
<feature type="domain" description="PAC" evidence="14">
    <location>
        <begin position="385"/>
        <end position="437"/>
    </location>
</feature>
<feature type="domain" description="PAS" evidence="13">
    <location>
        <begin position="181"/>
        <end position="254"/>
    </location>
</feature>
<evidence type="ECO:0000256" key="1">
    <source>
        <dbReference type="ARBA" id="ARBA00000085"/>
    </source>
</evidence>
<evidence type="ECO:0000259" key="12">
    <source>
        <dbReference type="PROSITE" id="PS50110"/>
    </source>
</evidence>
<evidence type="ECO:0000256" key="8">
    <source>
        <dbReference type="ARBA" id="ARBA00023012"/>
    </source>
</evidence>